<dbReference type="PANTHER" id="PTHR48475:SF1">
    <property type="entry name" value="RNASE H TYPE-1 DOMAIN-CONTAINING PROTEIN"/>
    <property type="match status" value="1"/>
</dbReference>
<evidence type="ECO:0000256" key="4">
    <source>
        <dbReference type="ARBA" id="ARBA00022759"/>
    </source>
</evidence>
<dbReference type="Pfam" id="PF17917">
    <property type="entry name" value="RT_RNaseH"/>
    <property type="match status" value="1"/>
</dbReference>
<dbReference type="SUPFAM" id="SSF53098">
    <property type="entry name" value="Ribonuclease H-like"/>
    <property type="match status" value="1"/>
</dbReference>
<keyword evidence="10" id="KW-1185">Reference proteome</keyword>
<accession>A0AAV6KJN7</accession>
<sequence>MQQNQSLLMETVLALQKKSTTPPPPQAEREGTHPTGSQTETRDNQTGEGAQNLQSKETPTPPPEISSQKIPSMGVGSAAVVQNTPAFKLHLVTHHFPDFSTLYEAARNLNETVEPPLPPPRYQHSSRGRHPGPRQTAYAASGPPPTRSRGYPAKCPKYNEPPPLPVTAAEAQAFLDAWVQDGKATLPEARKEPTRRDMEHPDYCIYHRMVRHPTKDCWGLRTLFEKFMVEEAVELTATKDVLRNPLPNHKDNGKAVMMISKEGSPSTSNPKEKKRARDTILAKARAPAEDNVGPKVVRYTRPDERHCLALVFAAQKLRHYLLSYPLHLITKCDPIRYLLNRPALAGRPARWLLSLAEYEIICKALRAVKSQALADLLAHFPSGRYEPPSEDLPGDDFQAAQAEVGEWSLSFDGSSTAKGGGAGVVLTAPSGGKIPLSYKLDFHCSNNEAEYEALILGLMAALNCGITLLCVKGDSKLVVRQTNGEYAIRKPPLASYRTIVQRLTSKFDALCLEHAPRSENRHPDALATLASKVEVSGVPTKIEILKRSVPCFVAEIFPEEEIEDWRTSISNELKSASAAITLSNLKHFTIYQGVLYYRGSGGLLARCIGEEEAKVKVQEVHERSCGTGDASLYRRLQRQGYYWPTMVTDAAELQSKCSKCREIPSKAECNFIGVYSDWRKPYIDFLTDGTLPSDRVDMALVKK</sequence>
<evidence type="ECO:0000256" key="1">
    <source>
        <dbReference type="ARBA" id="ARBA00022679"/>
    </source>
</evidence>
<dbReference type="CDD" id="cd09279">
    <property type="entry name" value="RNase_HI_like"/>
    <property type="match status" value="1"/>
</dbReference>
<dbReference type="AlphaFoldDB" id="A0AAV6KJN7"/>
<keyword evidence="3" id="KW-0540">Nuclease</keyword>
<reference evidence="9" key="1">
    <citation type="submission" date="2020-08" db="EMBL/GenBank/DDBJ databases">
        <title>Plant Genome Project.</title>
        <authorList>
            <person name="Zhang R.-G."/>
        </authorList>
    </citation>
    <scope>NUCLEOTIDE SEQUENCE</scope>
    <source>
        <strain evidence="9">WSP0</strain>
        <tissue evidence="9">Leaf</tissue>
    </source>
</reference>
<dbReference type="Proteomes" id="UP000823749">
    <property type="component" value="Chromosome 4"/>
</dbReference>
<dbReference type="SUPFAM" id="SSF56672">
    <property type="entry name" value="DNA/RNA polymerases"/>
    <property type="match status" value="1"/>
</dbReference>
<keyword evidence="4" id="KW-0255">Endonuclease</keyword>
<evidence type="ECO:0000313" key="10">
    <source>
        <dbReference type="Proteomes" id="UP000823749"/>
    </source>
</evidence>
<feature type="region of interest" description="Disordered" evidence="7">
    <location>
        <begin position="111"/>
        <end position="155"/>
    </location>
</feature>
<dbReference type="InterPro" id="IPR012337">
    <property type="entry name" value="RNaseH-like_sf"/>
</dbReference>
<evidence type="ECO:0000259" key="8">
    <source>
        <dbReference type="PROSITE" id="PS50879"/>
    </source>
</evidence>
<protein>
    <recommendedName>
        <fullName evidence="8">RNase H type-1 domain-containing protein</fullName>
    </recommendedName>
</protein>
<dbReference type="PANTHER" id="PTHR48475">
    <property type="entry name" value="RIBONUCLEASE H"/>
    <property type="match status" value="1"/>
</dbReference>
<evidence type="ECO:0000313" key="9">
    <source>
        <dbReference type="EMBL" id="KAG5552838.1"/>
    </source>
</evidence>
<evidence type="ECO:0000256" key="5">
    <source>
        <dbReference type="ARBA" id="ARBA00022801"/>
    </source>
</evidence>
<gene>
    <name evidence="9" type="ORF">RHGRI_010819</name>
</gene>
<dbReference type="EMBL" id="JACTNZ010000004">
    <property type="protein sequence ID" value="KAG5552838.1"/>
    <property type="molecule type" value="Genomic_DNA"/>
</dbReference>
<name>A0AAV6KJN7_9ERIC</name>
<dbReference type="GO" id="GO:0004523">
    <property type="term" value="F:RNA-DNA hybrid ribonuclease activity"/>
    <property type="evidence" value="ECO:0007669"/>
    <property type="project" value="InterPro"/>
</dbReference>
<organism evidence="9 10">
    <name type="scientific">Rhododendron griersonianum</name>
    <dbReference type="NCBI Taxonomy" id="479676"/>
    <lineage>
        <taxon>Eukaryota</taxon>
        <taxon>Viridiplantae</taxon>
        <taxon>Streptophyta</taxon>
        <taxon>Embryophyta</taxon>
        <taxon>Tracheophyta</taxon>
        <taxon>Spermatophyta</taxon>
        <taxon>Magnoliopsida</taxon>
        <taxon>eudicotyledons</taxon>
        <taxon>Gunneridae</taxon>
        <taxon>Pentapetalae</taxon>
        <taxon>asterids</taxon>
        <taxon>Ericales</taxon>
        <taxon>Ericaceae</taxon>
        <taxon>Ericoideae</taxon>
        <taxon>Rhodoreae</taxon>
        <taxon>Rhododendron</taxon>
    </lineage>
</organism>
<dbReference type="GO" id="GO:0003964">
    <property type="term" value="F:RNA-directed DNA polymerase activity"/>
    <property type="evidence" value="ECO:0007669"/>
    <property type="project" value="UniProtKB-KW"/>
</dbReference>
<evidence type="ECO:0000256" key="2">
    <source>
        <dbReference type="ARBA" id="ARBA00022695"/>
    </source>
</evidence>
<proteinExistence type="predicted"/>
<comment type="caution">
    <text evidence="9">The sequence shown here is derived from an EMBL/GenBank/DDBJ whole genome shotgun (WGS) entry which is preliminary data.</text>
</comment>
<keyword evidence="6" id="KW-0695">RNA-directed DNA polymerase</keyword>
<evidence type="ECO:0000256" key="7">
    <source>
        <dbReference type="SAM" id="MobiDB-lite"/>
    </source>
</evidence>
<keyword evidence="1" id="KW-0808">Transferase</keyword>
<dbReference type="InterPro" id="IPR041373">
    <property type="entry name" value="RT_RNaseH"/>
</dbReference>
<dbReference type="InterPro" id="IPR002156">
    <property type="entry name" value="RNaseH_domain"/>
</dbReference>
<dbReference type="Gene3D" id="3.30.420.10">
    <property type="entry name" value="Ribonuclease H-like superfamily/Ribonuclease H"/>
    <property type="match status" value="1"/>
</dbReference>
<dbReference type="Pfam" id="PF13456">
    <property type="entry name" value="RVT_3"/>
    <property type="match status" value="1"/>
</dbReference>
<feature type="compositionally biased region" description="Polar residues" evidence="7">
    <location>
        <begin position="46"/>
        <end position="58"/>
    </location>
</feature>
<feature type="domain" description="RNase H type-1" evidence="8">
    <location>
        <begin position="403"/>
        <end position="532"/>
    </location>
</feature>
<dbReference type="InterPro" id="IPR043502">
    <property type="entry name" value="DNA/RNA_pol_sf"/>
</dbReference>
<dbReference type="InterPro" id="IPR036397">
    <property type="entry name" value="RNaseH_sf"/>
</dbReference>
<dbReference type="PROSITE" id="PS50879">
    <property type="entry name" value="RNASE_H_1"/>
    <property type="match status" value="1"/>
</dbReference>
<keyword evidence="2" id="KW-0548">Nucleotidyltransferase</keyword>
<dbReference type="GO" id="GO:0003676">
    <property type="term" value="F:nucleic acid binding"/>
    <property type="evidence" value="ECO:0007669"/>
    <property type="project" value="InterPro"/>
</dbReference>
<dbReference type="Gene3D" id="1.10.340.70">
    <property type="match status" value="1"/>
</dbReference>
<evidence type="ECO:0000256" key="6">
    <source>
        <dbReference type="ARBA" id="ARBA00022918"/>
    </source>
</evidence>
<feature type="region of interest" description="Disordered" evidence="7">
    <location>
        <begin position="1"/>
        <end position="70"/>
    </location>
</feature>
<evidence type="ECO:0000256" key="3">
    <source>
        <dbReference type="ARBA" id="ARBA00022722"/>
    </source>
</evidence>
<keyword evidence="5" id="KW-0378">Hydrolase</keyword>